<evidence type="ECO:0000256" key="1">
    <source>
        <dbReference type="SAM" id="SignalP"/>
    </source>
</evidence>
<dbReference type="RefSeq" id="WP_142941650.1">
    <property type="nucleotide sequence ID" value="NZ_VIKR01000002.1"/>
</dbReference>
<gene>
    <name evidence="2" type="ORF">FLL45_08815</name>
</gene>
<reference evidence="2 3" key="1">
    <citation type="submission" date="2019-06" db="EMBL/GenBank/DDBJ databases">
        <title>Draft genome of Aliikangiella marina GYP-15.</title>
        <authorList>
            <person name="Wang G."/>
        </authorList>
    </citation>
    <scope>NUCLEOTIDE SEQUENCE [LARGE SCALE GENOMIC DNA]</scope>
    <source>
        <strain evidence="2 3">GYP-15</strain>
    </source>
</reference>
<name>A0A545TCT0_9GAMM</name>
<dbReference type="AlphaFoldDB" id="A0A545TCT0"/>
<sequence length="192" mass="21519">MSKKLMIKGIVGLALLLPILSVSAHHAGNHSYFGNKDAALYYTYEANGDDYIYGVGISLTYTDPETDLGFVVTTSLNDATVTAFDGIEENYAAWEAGLKFGIFSNISLYGEVGIDLSELLFHDLRYHYNDCFRCGGYYDEYHDDIDAYVGFGAGVNVGPFKVEGFTRYREIDSRYWEARSEQFSGFQVSINF</sequence>
<keyword evidence="3" id="KW-1185">Reference proteome</keyword>
<organism evidence="2 3">
    <name type="scientific">Aliikangiella marina</name>
    <dbReference type="NCBI Taxonomy" id="1712262"/>
    <lineage>
        <taxon>Bacteria</taxon>
        <taxon>Pseudomonadati</taxon>
        <taxon>Pseudomonadota</taxon>
        <taxon>Gammaproteobacteria</taxon>
        <taxon>Oceanospirillales</taxon>
        <taxon>Pleioneaceae</taxon>
        <taxon>Aliikangiella</taxon>
    </lineage>
</organism>
<feature type="chain" id="PRO_5021740247" description="Porin family protein" evidence="1">
    <location>
        <begin position="28"/>
        <end position="192"/>
    </location>
</feature>
<keyword evidence="1" id="KW-0732">Signal</keyword>
<evidence type="ECO:0008006" key="4">
    <source>
        <dbReference type="Google" id="ProtNLM"/>
    </source>
</evidence>
<dbReference type="OrthoDB" id="6386717at2"/>
<evidence type="ECO:0000313" key="2">
    <source>
        <dbReference type="EMBL" id="TQV75032.1"/>
    </source>
</evidence>
<comment type="caution">
    <text evidence="2">The sequence shown here is derived from an EMBL/GenBank/DDBJ whole genome shotgun (WGS) entry which is preliminary data.</text>
</comment>
<dbReference type="Proteomes" id="UP000317839">
    <property type="component" value="Unassembled WGS sequence"/>
</dbReference>
<feature type="signal peptide" evidence="1">
    <location>
        <begin position="1"/>
        <end position="27"/>
    </location>
</feature>
<evidence type="ECO:0000313" key="3">
    <source>
        <dbReference type="Proteomes" id="UP000317839"/>
    </source>
</evidence>
<protein>
    <recommendedName>
        <fullName evidence="4">Porin family protein</fullName>
    </recommendedName>
</protein>
<proteinExistence type="predicted"/>
<accession>A0A545TCT0</accession>
<dbReference type="EMBL" id="VIKR01000002">
    <property type="protein sequence ID" value="TQV75032.1"/>
    <property type="molecule type" value="Genomic_DNA"/>
</dbReference>